<comment type="caution">
    <text evidence="4">The sequence shown here is derived from an EMBL/GenBank/DDBJ whole genome shotgun (WGS) entry which is preliminary data.</text>
</comment>
<gene>
    <name evidence="4" type="ORF">GCM10010178_47950</name>
</gene>
<accession>A0ABQ2UR00</accession>
<evidence type="ECO:0000256" key="2">
    <source>
        <dbReference type="SAM" id="MobiDB-lite"/>
    </source>
</evidence>
<evidence type="ECO:0000313" key="5">
    <source>
        <dbReference type="Proteomes" id="UP000649573"/>
    </source>
</evidence>
<keyword evidence="5" id="KW-1185">Reference proteome</keyword>
<dbReference type="InterPro" id="IPR043519">
    <property type="entry name" value="NT_sf"/>
</dbReference>
<evidence type="ECO:0000313" key="4">
    <source>
        <dbReference type="EMBL" id="GGU49577.1"/>
    </source>
</evidence>
<dbReference type="EMBL" id="BMRE01000021">
    <property type="protein sequence ID" value="GGU49577.1"/>
    <property type="molecule type" value="Genomic_DNA"/>
</dbReference>
<name>A0ABQ2UR00_9PSEU</name>
<feature type="region of interest" description="Disordered" evidence="2">
    <location>
        <begin position="1"/>
        <end position="23"/>
    </location>
</feature>
<protein>
    <recommendedName>
        <fullName evidence="3">Adenylyltransferase AadA C-terminal domain-containing protein</fullName>
    </recommendedName>
</protein>
<keyword evidence="1" id="KW-0808">Transferase</keyword>
<feature type="domain" description="Adenylyltransferase AadA C-terminal" evidence="3">
    <location>
        <begin position="177"/>
        <end position="256"/>
    </location>
</feature>
<dbReference type="Proteomes" id="UP000649573">
    <property type="component" value="Unassembled WGS sequence"/>
</dbReference>
<dbReference type="SUPFAM" id="SSF81301">
    <property type="entry name" value="Nucleotidyltransferase"/>
    <property type="match status" value="1"/>
</dbReference>
<dbReference type="InterPro" id="IPR025184">
    <property type="entry name" value="AadA_C"/>
</dbReference>
<organism evidence="4 5">
    <name type="scientific">Lentzea flava</name>
    <dbReference type="NCBI Taxonomy" id="103732"/>
    <lineage>
        <taxon>Bacteria</taxon>
        <taxon>Bacillati</taxon>
        <taxon>Actinomycetota</taxon>
        <taxon>Actinomycetes</taxon>
        <taxon>Pseudonocardiales</taxon>
        <taxon>Pseudonocardiaceae</taxon>
        <taxon>Lentzea</taxon>
    </lineage>
</organism>
<sequence>MLLQRHPDPSRLGAAESDAPPRPSLPATGSLEFALFTPFADLNALLADLVSAVREILGPTYVGTYVQGSFALGAGDIHSDCDFIVACTELPSGEREAGLRALHDEIPLRPGHWSTEIEGSYADVESLRSVAGLGVPWLFNDHGTRTLVWDTHCNSPHARWILRNHGIVLDGPPITSLVDEVPASVLRSSMRAELPNVLEGIREWAPMEVAWTQRYIVAAYCRTLYTIHTGEVASKRGALEWALKMLDQRWHPLIEQVIEDRDLGWDADAAPRPGSMEQTFAFVAHCELL</sequence>
<proteinExistence type="predicted"/>
<evidence type="ECO:0000259" key="3">
    <source>
        <dbReference type="Pfam" id="PF13427"/>
    </source>
</evidence>
<dbReference type="Pfam" id="PF13427">
    <property type="entry name" value="AadA_C"/>
    <property type="match status" value="1"/>
</dbReference>
<evidence type="ECO:0000256" key="1">
    <source>
        <dbReference type="ARBA" id="ARBA00022679"/>
    </source>
</evidence>
<reference evidence="5" key="1">
    <citation type="journal article" date="2019" name="Int. J. Syst. Evol. Microbiol.">
        <title>The Global Catalogue of Microorganisms (GCM) 10K type strain sequencing project: providing services to taxonomists for standard genome sequencing and annotation.</title>
        <authorList>
            <consortium name="The Broad Institute Genomics Platform"/>
            <consortium name="The Broad Institute Genome Sequencing Center for Infectious Disease"/>
            <person name="Wu L."/>
            <person name="Ma J."/>
        </authorList>
    </citation>
    <scope>NUCLEOTIDE SEQUENCE [LARGE SCALE GENOMIC DNA]</scope>
    <source>
        <strain evidence="5">JCM 3296</strain>
    </source>
</reference>